<organism evidence="4 5">
    <name type="scientific">Frigoriflavimonas asaccharolytica</name>
    <dbReference type="NCBI Taxonomy" id="2735899"/>
    <lineage>
        <taxon>Bacteria</taxon>
        <taxon>Pseudomonadati</taxon>
        <taxon>Bacteroidota</taxon>
        <taxon>Flavobacteriia</taxon>
        <taxon>Flavobacteriales</taxon>
        <taxon>Weeksellaceae</taxon>
        <taxon>Frigoriflavimonas</taxon>
    </lineage>
</organism>
<dbReference type="PRINTS" id="PR01346">
    <property type="entry name" value="HELNAPAPROT"/>
</dbReference>
<dbReference type="Gene3D" id="1.20.1260.10">
    <property type="match status" value="1"/>
</dbReference>
<keyword evidence="5" id="KW-1185">Reference proteome</keyword>
<dbReference type="InterPro" id="IPR023188">
    <property type="entry name" value="DPS_DNA-bd_CS"/>
</dbReference>
<evidence type="ECO:0000259" key="3">
    <source>
        <dbReference type="Pfam" id="PF00210"/>
    </source>
</evidence>
<dbReference type="EMBL" id="JABSNO010000027">
    <property type="protein sequence ID" value="NRS93734.1"/>
    <property type="molecule type" value="Genomic_DNA"/>
</dbReference>
<dbReference type="RefSeq" id="WP_173780280.1">
    <property type="nucleotide sequence ID" value="NZ_JABSNO010000027.1"/>
</dbReference>
<reference evidence="4" key="1">
    <citation type="submission" date="2020-05" db="EMBL/GenBank/DDBJ databases">
        <title>Genomic Encyclopedia of Type Strains, Phase IV (KMG-V): Genome sequencing to study the core and pangenomes of soil and plant-associated prokaryotes.</title>
        <authorList>
            <person name="Whitman W."/>
        </authorList>
    </citation>
    <scope>NUCLEOTIDE SEQUENCE</scope>
    <source>
        <strain evidence="4">16F</strain>
    </source>
</reference>
<dbReference type="InterPro" id="IPR012347">
    <property type="entry name" value="Ferritin-like"/>
</dbReference>
<dbReference type="GO" id="GO:0008199">
    <property type="term" value="F:ferric iron binding"/>
    <property type="evidence" value="ECO:0007669"/>
    <property type="project" value="InterPro"/>
</dbReference>
<gene>
    <name evidence="4" type="ORF">HNQ03_002825</name>
</gene>
<dbReference type="Proteomes" id="UP000610746">
    <property type="component" value="Unassembled WGS sequence"/>
</dbReference>
<evidence type="ECO:0000256" key="2">
    <source>
        <dbReference type="RuleBase" id="RU003875"/>
    </source>
</evidence>
<dbReference type="SUPFAM" id="SSF47240">
    <property type="entry name" value="Ferritin-like"/>
    <property type="match status" value="1"/>
</dbReference>
<protein>
    <submittedName>
        <fullName evidence="4">Starvation-inducible DNA-binding protein</fullName>
    </submittedName>
</protein>
<dbReference type="PANTHER" id="PTHR42932:SF3">
    <property type="entry name" value="DNA PROTECTION DURING STARVATION PROTEIN"/>
    <property type="match status" value="1"/>
</dbReference>
<evidence type="ECO:0000313" key="4">
    <source>
        <dbReference type="EMBL" id="NRS93734.1"/>
    </source>
</evidence>
<evidence type="ECO:0000313" key="5">
    <source>
        <dbReference type="Proteomes" id="UP000610746"/>
    </source>
</evidence>
<name>A0A8J8GCJ6_9FLAO</name>
<dbReference type="InterPro" id="IPR008331">
    <property type="entry name" value="Ferritin_DPS_dom"/>
</dbReference>
<dbReference type="PIRSF" id="PIRSF005900">
    <property type="entry name" value="Dps"/>
    <property type="match status" value="1"/>
</dbReference>
<keyword evidence="4" id="KW-0238">DNA-binding</keyword>
<dbReference type="AlphaFoldDB" id="A0A8J8GCJ6"/>
<dbReference type="Pfam" id="PF00210">
    <property type="entry name" value="Ferritin"/>
    <property type="match status" value="1"/>
</dbReference>
<evidence type="ECO:0000256" key="1">
    <source>
        <dbReference type="ARBA" id="ARBA00009497"/>
    </source>
</evidence>
<dbReference type="PANTHER" id="PTHR42932">
    <property type="entry name" value="GENERAL STRESS PROTEIN 20U"/>
    <property type="match status" value="1"/>
</dbReference>
<dbReference type="CDD" id="cd01043">
    <property type="entry name" value="DPS"/>
    <property type="match status" value="1"/>
</dbReference>
<sequence length="166" mass="19243">MKTSKKNTKETTNIGISAENRQAVADQLSKILADEFVLYSKTLNFHWNVEGPDFHPVHLFLETLYKEQQEIIDTVAEKIRSIGHYVPASLKKYSQLTHLSEEMKEGNNSQRIFAELLEDHESIIFFIRENIKAMDDKYKAQGISDYITGLMGKHEKTAWMLRSHLK</sequence>
<comment type="similarity">
    <text evidence="1 2">Belongs to the Dps family.</text>
</comment>
<proteinExistence type="inferred from homology"/>
<feature type="domain" description="Ferritin/DPS" evidence="3">
    <location>
        <begin position="26"/>
        <end position="166"/>
    </location>
</feature>
<accession>A0A8J8GCJ6</accession>
<dbReference type="GO" id="GO:0003677">
    <property type="term" value="F:DNA binding"/>
    <property type="evidence" value="ECO:0007669"/>
    <property type="project" value="UniProtKB-KW"/>
</dbReference>
<dbReference type="InterPro" id="IPR009078">
    <property type="entry name" value="Ferritin-like_SF"/>
</dbReference>
<dbReference type="InterPro" id="IPR002177">
    <property type="entry name" value="DPS_DNA-bd"/>
</dbReference>
<dbReference type="GO" id="GO:0016722">
    <property type="term" value="F:oxidoreductase activity, acting on metal ions"/>
    <property type="evidence" value="ECO:0007669"/>
    <property type="project" value="InterPro"/>
</dbReference>
<comment type="caution">
    <text evidence="4">The sequence shown here is derived from an EMBL/GenBank/DDBJ whole genome shotgun (WGS) entry which is preliminary data.</text>
</comment>
<dbReference type="PROSITE" id="PS00818">
    <property type="entry name" value="DPS_1"/>
    <property type="match status" value="1"/>
</dbReference>